<organism evidence="3 4">
    <name type="scientific">Kribbella sancticallisti</name>
    <dbReference type="NCBI Taxonomy" id="460087"/>
    <lineage>
        <taxon>Bacteria</taxon>
        <taxon>Bacillati</taxon>
        <taxon>Actinomycetota</taxon>
        <taxon>Actinomycetes</taxon>
        <taxon>Propionibacteriales</taxon>
        <taxon>Kribbellaceae</taxon>
        <taxon>Kribbella</taxon>
    </lineage>
</organism>
<name>A0ABP4QU79_9ACTN</name>
<protein>
    <recommendedName>
        <fullName evidence="5">Tat pathway signal sequence domain protein</fullName>
    </recommendedName>
</protein>
<accession>A0ABP4QU79</accession>
<dbReference type="RefSeq" id="WP_344222453.1">
    <property type="nucleotide sequence ID" value="NZ_BAAAOS010000068.1"/>
</dbReference>
<evidence type="ECO:0000313" key="4">
    <source>
        <dbReference type="Proteomes" id="UP001500393"/>
    </source>
</evidence>
<evidence type="ECO:0000256" key="1">
    <source>
        <dbReference type="SAM" id="MobiDB-lite"/>
    </source>
</evidence>
<keyword evidence="2" id="KW-0472">Membrane</keyword>
<proteinExistence type="predicted"/>
<evidence type="ECO:0008006" key="5">
    <source>
        <dbReference type="Google" id="ProtNLM"/>
    </source>
</evidence>
<evidence type="ECO:0000313" key="3">
    <source>
        <dbReference type="EMBL" id="GAA1617870.1"/>
    </source>
</evidence>
<comment type="caution">
    <text evidence="3">The sequence shown here is derived from an EMBL/GenBank/DDBJ whole genome shotgun (WGS) entry which is preliminary data.</text>
</comment>
<evidence type="ECO:0000256" key="2">
    <source>
        <dbReference type="SAM" id="Phobius"/>
    </source>
</evidence>
<feature type="region of interest" description="Disordered" evidence="1">
    <location>
        <begin position="68"/>
        <end position="101"/>
    </location>
</feature>
<dbReference type="EMBL" id="BAAAOS010000068">
    <property type="protein sequence ID" value="GAA1617870.1"/>
    <property type="molecule type" value="Genomic_DNA"/>
</dbReference>
<keyword evidence="4" id="KW-1185">Reference proteome</keyword>
<feature type="transmembrane region" description="Helical" evidence="2">
    <location>
        <begin position="39"/>
        <end position="60"/>
    </location>
</feature>
<keyword evidence="2" id="KW-1133">Transmembrane helix</keyword>
<sequence length="244" mass="26311">MNGQLKDLMDQASDRLDRFVPDIEDLLAASRRRVRRRRLASAVAVLAAVAIVATGTTVALDLTEAIEPPVSTEPTNPSAPNKTPGPAQNRNSGCTRSNGTGDNNGWAWPAVLFVDDQYGSAAVRQSPKDRTVVFCVTQTVKWSAYSSVVLGGSAQGILLRKTPAGVTRDEVSPRASVTTVFGLVRSGIPRVTVETEDGHVGQATVANGYFVYRRHVPTPWPGPEPHVKVRFKYAGEDEYLAANR</sequence>
<reference evidence="4" key="1">
    <citation type="journal article" date="2019" name="Int. J. Syst. Evol. Microbiol.">
        <title>The Global Catalogue of Microorganisms (GCM) 10K type strain sequencing project: providing services to taxonomists for standard genome sequencing and annotation.</title>
        <authorList>
            <consortium name="The Broad Institute Genomics Platform"/>
            <consortium name="The Broad Institute Genome Sequencing Center for Infectious Disease"/>
            <person name="Wu L."/>
            <person name="Ma J."/>
        </authorList>
    </citation>
    <scope>NUCLEOTIDE SEQUENCE [LARGE SCALE GENOMIC DNA]</scope>
    <source>
        <strain evidence="4">JCM 14969</strain>
    </source>
</reference>
<dbReference type="Proteomes" id="UP001500393">
    <property type="component" value="Unassembled WGS sequence"/>
</dbReference>
<keyword evidence="2" id="KW-0812">Transmembrane</keyword>
<feature type="compositionally biased region" description="Polar residues" evidence="1">
    <location>
        <begin position="72"/>
        <end position="101"/>
    </location>
</feature>
<gene>
    <name evidence="3" type="ORF">GCM10009789_84810</name>
</gene>